<evidence type="ECO:0000313" key="3">
    <source>
        <dbReference type="EMBL" id="EEO30691.1"/>
    </source>
</evidence>
<dbReference type="Gene3D" id="1.10.8.350">
    <property type="entry name" value="Bacterial muramidase"/>
    <property type="match status" value="1"/>
</dbReference>
<dbReference type="Gene3D" id="1.10.530.10">
    <property type="match status" value="1"/>
</dbReference>
<keyword evidence="3" id="KW-0808">Transferase</keyword>
<dbReference type="InterPro" id="IPR031304">
    <property type="entry name" value="SLT_2"/>
</dbReference>
<dbReference type="FunFam" id="1.10.8.350:FF:000001">
    <property type="entry name" value="Lytic murein transglycosylase B"/>
    <property type="match status" value="1"/>
</dbReference>
<dbReference type="InterPro" id="IPR043426">
    <property type="entry name" value="MltB-like"/>
</dbReference>
<name>C3XBW5_OXAFO</name>
<dbReference type="Pfam" id="PF13406">
    <property type="entry name" value="SLT_2"/>
    <property type="match status" value="1"/>
</dbReference>
<feature type="active site" evidence="1">
    <location>
        <position position="159"/>
    </location>
</feature>
<protein>
    <submittedName>
        <fullName evidence="3">Lytic murein transglycosylase B</fullName>
        <ecNumber evidence="3">2.4.-.-</ecNumber>
    </submittedName>
</protein>
<evidence type="ECO:0000256" key="1">
    <source>
        <dbReference type="PIRSR" id="PIRSR611757-1"/>
    </source>
</evidence>
<feature type="domain" description="Transglycosylase SLT" evidence="2">
    <location>
        <begin position="65"/>
        <end position="363"/>
    </location>
</feature>
<keyword evidence="4" id="KW-1185">Reference proteome</keyword>
<dbReference type="OrthoDB" id="9772911at2"/>
<dbReference type="AlphaFoldDB" id="C3XBW5"/>
<dbReference type="PANTHER" id="PTHR30163:SF9">
    <property type="entry name" value="MEMBRANE-BOUND LYTIC MUREIN TRANSGLYCOSYLASE B"/>
    <property type="match status" value="1"/>
</dbReference>
<dbReference type="eggNOG" id="COG2951">
    <property type="taxonomic scope" value="Bacteria"/>
</dbReference>
<dbReference type="GO" id="GO:0016757">
    <property type="term" value="F:glycosyltransferase activity"/>
    <property type="evidence" value="ECO:0007669"/>
    <property type="project" value="UniProtKB-KW"/>
</dbReference>
<dbReference type="PANTHER" id="PTHR30163">
    <property type="entry name" value="MEMBRANE-BOUND LYTIC MUREIN TRANSGLYCOSYLASE B"/>
    <property type="match status" value="1"/>
</dbReference>
<organism evidence="3 4">
    <name type="scientific">Oxalobacter formigenes OXCC13</name>
    <dbReference type="NCBI Taxonomy" id="556269"/>
    <lineage>
        <taxon>Bacteria</taxon>
        <taxon>Pseudomonadati</taxon>
        <taxon>Pseudomonadota</taxon>
        <taxon>Betaproteobacteria</taxon>
        <taxon>Burkholderiales</taxon>
        <taxon>Oxalobacteraceae</taxon>
        <taxon>Oxalobacter</taxon>
    </lineage>
</organism>
<dbReference type="GO" id="GO:0009253">
    <property type="term" value="P:peptidoglycan catabolic process"/>
    <property type="evidence" value="ECO:0007669"/>
    <property type="project" value="TreeGrafter"/>
</dbReference>
<dbReference type="RefSeq" id="WP_005882069.1">
    <property type="nucleotide sequence ID" value="NZ_CP019430.1"/>
</dbReference>
<sequence>MMIFDSGRKTALMFFISILFPLICFGQVSEKNTSQPESTCSSSPNMPGSVESGEAAIPFTIEPPLADFIDRFSTKYHVDKNRLNCLFQGTRVNHTAIRLMKPSGSGKTKNWQAYRQRMIEPVRVNAGVRFWNTYEKYLDRAEKEYGVPAYIIVGILGIETIYGRDTGRFRTLDALTTLAFYYPETPNKASRQEFFRKELEQFLLLSSQNQVDPLSIYGSYAGAIGWPQFMPGSIRAYAVDFDKDGKIDLENSAIDAIGSVANFLKQHGWKTGKPVIFPATADVDCPLPETLFNQGLKATYSLKELNAQCISTDPLAPDNLLYGLVDLPNGPYPTEYRIGTDNFFAITQYNRSYFYAMSVIELGKKVLLEKTGRYAE</sequence>
<dbReference type="STRING" id="847.BRW83_0374"/>
<dbReference type="NCBIfam" id="TIGR02282">
    <property type="entry name" value="MltB"/>
    <property type="match status" value="1"/>
</dbReference>
<dbReference type="SUPFAM" id="SSF53955">
    <property type="entry name" value="Lysozyme-like"/>
    <property type="match status" value="1"/>
</dbReference>
<dbReference type="Proteomes" id="UP000005089">
    <property type="component" value="Unassembled WGS sequence"/>
</dbReference>
<dbReference type="HOGENOM" id="CLU_035402_1_1_4"/>
<dbReference type="InterPro" id="IPR011757">
    <property type="entry name" value="Lytic_transglycosylase_MltB"/>
</dbReference>
<accession>C3XBW5</accession>
<reference evidence="3 4" key="1">
    <citation type="submission" date="2009-02" db="EMBL/GenBank/DDBJ databases">
        <title>The Genome Sequence of Oxalobacter formigenes OXCC13.</title>
        <authorList>
            <consortium name="The Broad Institute Genome Sequencing Platform"/>
            <person name="Ward D."/>
            <person name="Young S.K."/>
            <person name="Kodira C.D."/>
            <person name="Zeng Q."/>
            <person name="Koehrsen M."/>
            <person name="Alvarado L."/>
            <person name="Berlin A."/>
            <person name="Borenstein D."/>
            <person name="Chen Z."/>
            <person name="Engels R."/>
            <person name="Freedman E."/>
            <person name="Gellesch M."/>
            <person name="Goldberg J."/>
            <person name="Griggs A."/>
            <person name="Gujja S."/>
            <person name="Heiman D."/>
            <person name="Hepburn T."/>
            <person name="Howarth C."/>
            <person name="Jen D."/>
            <person name="Larson L."/>
            <person name="Lewis B."/>
            <person name="Mehta T."/>
            <person name="Park D."/>
            <person name="Pearson M."/>
            <person name="Roberts A."/>
            <person name="Saif S."/>
            <person name="Shea T."/>
            <person name="Shenoy N."/>
            <person name="Sisk P."/>
            <person name="Stolte C."/>
            <person name="Sykes S."/>
            <person name="Walk T."/>
            <person name="White J."/>
            <person name="Yandava C."/>
            <person name="Allison M.J."/>
            <person name="Lander E."/>
            <person name="Nusbaum C."/>
            <person name="Galagan J."/>
            <person name="Birren B."/>
        </authorList>
    </citation>
    <scope>NUCLEOTIDE SEQUENCE [LARGE SCALE GENOMIC DNA]</scope>
    <source>
        <strain evidence="3 4">OXCC13</strain>
    </source>
</reference>
<evidence type="ECO:0000313" key="4">
    <source>
        <dbReference type="Proteomes" id="UP000005089"/>
    </source>
</evidence>
<gene>
    <name evidence="3" type="primary">mltB</name>
    <name evidence="3" type="ORF">OFBG_01719</name>
</gene>
<dbReference type="GeneID" id="77134282"/>
<keyword evidence="3" id="KW-0328">Glycosyltransferase</keyword>
<dbReference type="EMBL" id="GG658170">
    <property type="protein sequence ID" value="EEO30691.1"/>
    <property type="molecule type" value="Genomic_DNA"/>
</dbReference>
<evidence type="ECO:0000259" key="2">
    <source>
        <dbReference type="Pfam" id="PF13406"/>
    </source>
</evidence>
<dbReference type="GO" id="GO:0008933">
    <property type="term" value="F:peptidoglycan lytic transglycosylase activity"/>
    <property type="evidence" value="ECO:0007669"/>
    <property type="project" value="TreeGrafter"/>
</dbReference>
<proteinExistence type="predicted"/>
<dbReference type="CDD" id="cd13399">
    <property type="entry name" value="Slt35-like"/>
    <property type="match status" value="1"/>
</dbReference>
<dbReference type="InterPro" id="IPR023346">
    <property type="entry name" value="Lysozyme-like_dom_sf"/>
</dbReference>
<dbReference type="EC" id="2.4.-.-" evidence="3"/>